<evidence type="ECO:0000256" key="2">
    <source>
        <dbReference type="SAM" id="Phobius"/>
    </source>
</evidence>
<reference evidence="3 4" key="1">
    <citation type="submission" date="2014-02" db="EMBL/GenBank/DDBJ databases">
        <title>Draft genome sequence of Lysinibacillus manganicus DSM 26584T.</title>
        <authorList>
            <person name="Zhang F."/>
            <person name="Wang G."/>
            <person name="Zhang L."/>
        </authorList>
    </citation>
    <scope>NUCLEOTIDE SEQUENCE [LARGE SCALE GENOMIC DNA]</scope>
    <source>
        <strain evidence="3 4">DSM 26584</strain>
    </source>
</reference>
<proteinExistence type="predicted"/>
<dbReference type="AlphaFoldDB" id="A0A0A3I4M1"/>
<sequence length="147" mass="16716">MDFSIILLIIGILLMIISFFIKDTSKKIEKDVEELSISIYQETNALKRRLKVVEEELLLDSSFHVKSPTSPKKGALNRNKPNLTEQIISSQDHSKSTVKKSKPINEILVRQVIELDKQGYTFTEISKLSTLSEEQIRDILKNSGGNK</sequence>
<dbReference type="RefSeq" id="WP_036186166.1">
    <property type="nucleotide sequence ID" value="NZ_AVDA01000011.1"/>
</dbReference>
<feature type="region of interest" description="Disordered" evidence="1">
    <location>
        <begin position="67"/>
        <end position="100"/>
    </location>
</feature>
<comment type="caution">
    <text evidence="3">The sequence shown here is derived from an EMBL/GenBank/DDBJ whole genome shotgun (WGS) entry which is preliminary data.</text>
</comment>
<feature type="transmembrane region" description="Helical" evidence="2">
    <location>
        <begin position="6"/>
        <end position="21"/>
    </location>
</feature>
<evidence type="ECO:0000256" key="1">
    <source>
        <dbReference type="SAM" id="MobiDB-lite"/>
    </source>
</evidence>
<keyword evidence="4" id="KW-1185">Reference proteome</keyword>
<dbReference type="EMBL" id="JPVN01000011">
    <property type="protein sequence ID" value="KGR78470.1"/>
    <property type="molecule type" value="Genomic_DNA"/>
</dbReference>
<dbReference type="OrthoDB" id="2454584at2"/>
<feature type="compositionally biased region" description="Polar residues" evidence="1">
    <location>
        <begin position="79"/>
        <end position="91"/>
    </location>
</feature>
<keyword evidence="2" id="KW-0472">Membrane</keyword>
<keyword evidence="2" id="KW-1133">Transmembrane helix</keyword>
<protein>
    <submittedName>
        <fullName evidence="3">Uncharacterized protein</fullName>
    </submittedName>
</protein>
<accession>A0A0A3I4M1</accession>
<gene>
    <name evidence="3" type="ORF">CD29_10500</name>
</gene>
<evidence type="ECO:0000313" key="4">
    <source>
        <dbReference type="Proteomes" id="UP000030416"/>
    </source>
</evidence>
<dbReference type="STRING" id="1384049.CD29_10500"/>
<dbReference type="Proteomes" id="UP000030416">
    <property type="component" value="Unassembled WGS sequence"/>
</dbReference>
<keyword evidence="2" id="KW-0812">Transmembrane</keyword>
<name>A0A0A3I4M1_9BACL</name>
<evidence type="ECO:0000313" key="3">
    <source>
        <dbReference type="EMBL" id="KGR78470.1"/>
    </source>
</evidence>
<organism evidence="3 4">
    <name type="scientific">Ureibacillus manganicus DSM 26584</name>
    <dbReference type="NCBI Taxonomy" id="1384049"/>
    <lineage>
        <taxon>Bacteria</taxon>
        <taxon>Bacillati</taxon>
        <taxon>Bacillota</taxon>
        <taxon>Bacilli</taxon>
        <taxon>Bacillales</taxon>
        <taxon>Caryophanaceae</taxon>
        <taxon>Ureibacillus</taxon>
    </lineage>
</organism>
<dbReference type="eggNOG" id="ENOG5032Z9X">
    <property type="taxonomic scope" value="Bacteria"/>
</dbReference>